<dbReference type="GeneID" id="17355194"/>
<dbReference type="Gene3D" id="3.40.50.720">
    <property type="entry name" value="NAD(P)-binding Rossmann-like Domain"/>
    <property type="match status" value="1"/>
</dbReference>
<dbReference type="AlphaFoldDB" id="E1ZER7"/>
<feature type="compositionally biased region" description="Basic and acidic residues" evidence="1">
    <location>
        <begin position="280"/>
        <end position="292"/>
    </location>
</feature>
<evidence type="ECO:0000256" key="2">
    <source>
        <dbReference type="SAM" id="Phobius"/>
    </source>
</evidence>
<evidence type="ECO:0000313" key="4">
    <source>
        <dbReference type="Proteomes" id="UP000008141"/>
    </source>
</evidence>
<keyword evidence="2" id="KW-1133">Transmembrane helix</keyword>
<feature type="region of interest" description="Disordered" evidence="1">
    <location>
        <begin position="732"/>
        <end position="760"/>
    </location>
</feature>
<dbReference type="GO" id="GO:0006811">
    <property type="term" value="P:monoatomic ion transport"/>
    <property type="evidence" value="ECO:0007669"/>
    <property type="project" value="InterPro"/>
</dbReference>
<organism evidence="4">
    <name type="scientific">Chlorella variabilis</name>
    <name type="common">Green alga</name>
    <dbReference type="NCBI Taxonomy" id="554065"/>
    <lineage>
        <taxon>Eukaryota</taxon>
        <taxon>Viridiplantae</taxon>
        <taxon>Chlorophyta</taxon>
        <taxon>core chlorophytes</taxon>
        <taxon>Trebouxiophyceae</taxon>
        <taxon>Chlorellales</taxon>
        <taxon>Chlorellaceae</taxon>
        <taxon>Chlorella clade</taxon>
        <taxon>Chlorella</taxon>
    </lineage>
</organism>
<dbReference type="InterPro" id="IPR044849">
    <property type="entry name" value="CASTOR/POLLUX/SYM8-like"/>
</dbReference>
<feature type="transmembrane region" description="Helical" evidence="2">
    <location>
        <begin position="382"/>
        <end position="402"/>
    </location>
</feature>
<dbReference type="KEGG" id="cvr:CHLNCDRAFT_133998"/>
<dbReference type="InParanoid" id="E1ZER7"/>
<dbReference type="OrthoDB" id="410995at2759"/>
<feature type="transmembrane region" description="Helical" evidence="2">
    <location>
        <begin position="409"/>
        <end position="429"/>
    </location>
</feature>
<dbReference type="PANTHER" id="PTHR31563">
    <property type="entry name" value="ION CHANNEL POLLUX-RELATED"/>
    <property type="match status" value="1"/>
</dbReference>
<evidence type="ECO:0008006" key="5">
    <source>
        <dbReference type="Google" id="ProtNLM"/>
    </source>
</evidence>
<dbReference type="RefSeq" id="XP_005847807.1">
    <property type="nucleotide sequence ID" value="XM_005847745.1"/>
</dbReference>
<keyword evidence="4" id="KW-1185">Reference proteome</keyword>
<proteinExistence type="predicted"/>
<feature type="compositionally biased region" description="Low complexity" evidence="1">
    <location>
        <begin position="743"/>
        <end position="760"/>
    </location>
</feature>
<sequence>MSRPLFWIGETWEAFDRYTNLLIGFPERHTLRVPAPGDAVRNYTALDADLVGWHADLGLLYEQAASMAIVGQVSSSDLGVEFHFTKQVGAEKRALKQAFYAPRDLTLLGYLAASVLAYTSRNVPLAVLVLMLNVVNLGICVRLKGKRGYRDQPHTDCSTCSPGSIHTLLRLRLPDRAALTDALSKSVEQLEGVQQEFLALPLEGGLRELQQQALCLQKLRAMADVWNGMQFGYSITVPLIGSLSATVTLMASLAAATTMRCSHALKGGGGRWGNENRLTPGREKPESQWLPGDEHNYLQSIDEEEDAKASPTEWQRAVGDALGQLQYRYFNWRQDTWSDLQLFMVLNTLVFLAGAWVEGTIIRNMDDSMEPPPEGAGPLVTAWYNLYKVLAVVLGQDLPTGYAGWPSQLFAIITAVFGLASFALVLALIEQVVLEVLENNVKRGSMCYERGHTVVLAWCESSRDIAQLTRILTQLCAANRMAGGGVVVVLTQQRGKLEMEQLFREVVPEEHRFGTRFVFRQGSPLDPASLRMVAASDARSIIVKRSKAADAQVLRTCVLLDELLQQLHPTGGGGPIVIKTEDALPLVRYSYVRLLHHPIAAVFSRCLTDFFSPAHGSIDNCPEVEGLTFGELHFRFPDALVVGLANQETSAYQLNPPPGTRVQPGDDIITMRPERWAPGAYHALPEATPVDPGPAWDPCRYIMRSRDEQPMGLNVCGHESCLAMSARAQGTMAAPPLRRDRPASLTSMSSSAWPSPAASWPRPQGSIEPYQSSVQGLYVLPVQYSNTVLAADELLICGWMGDTFMWELLAELDHSDQGLPAGSRVTLFNEHKWTAEYLKGRCEQYQVKSLEVVHVCGDPRSRSDMKRLIDVGRFQAAIVVCDSYWGALDTPDPDRGL</sequence>
<feature type="transmembrane region" description="Helical" evidence="2">
    <location>
        <begin position="342"/>
        <end position="362"/>
    </location>
</feature>
<accession>E1ZER7</accession>
<name>E1ZER7_CHLVA</name>
<dbReference type="eggNOG" id="ENOG502QU6W">
    <property type="taxonomic scope" value="Eukaryota"/>
</dbReference>
<dbReference type="EMBL" id="GL433844">
    <property type="protein sequence ID" value="EFN55705.1"/>
    <property type="molecule type" value="Genomic_DNA"/>
</dbReference>
<keyword evidence="2" id="KW-0812">Transmembrane</keyword>
<evidence type="ECO:0000256" key="1">
    <source>
        <dbReference type="SAM" id="MobiDB-lite"/>
    </source>
</evidence>
<dbReference type="STRING" id="554065.E1ZER7"/>
<dbReference type="Proteomes" id="UP000008141">
    <property type="component" value="Unassembled WGS sequence"/>
</dbReference>
<protein>
    <recommendedName>
        <fullName evidence="5">Ion transport domain-containing protein</fullName>
    </recommendedName>
</protein>
<reference evidence="3 4" key="1">
    <citation type="journal article" date="2010" name="Plant Cell">
        <title>The Chlorella variabilis NC64A genome reveals adaptation to photosymbiosis, coevolution with viruses, and cryptic sex.</title>
        <authorList>
            <person name="Blanc G."/>
            <person name="Duncan G."/>
            <person name="Agarkova I."/>
            <person name="Borodovsky M."/>
            <person name="Gurnon J."/>
            <person name="Kuo A."/>
            <person name="Lindquist E."/>
            <person name="Lucas S."/>
            <person name="Pangilinan J."/>
            <person name="Polle J."/>
            <person name="Salamov A."/>
            <person name="Terry A."/>
            <person name="Yamada T."/>
            <person name="Dunigan D.D."/>
            <person name="Grigoriev I.V."/>
            <person name="Claverie J.M."/>
            <person name="Van Etten J.L."/>
        </authorList>
    </citation>
    <scope>NUCLEOTIDE SEQUENCE [LARGE SCALE GENOMIC DNA]</scope>
    <source>
        <strain evidence="3 4">NC64A</strain>
    </source>
</reference>
<gene>
    <name evidence="3" type="ORF">CHLNCDRAFT_133998</name>
</gene>
<dbReference type="PANTHER" id="PTHR31563:SF10">
    <property type="entry name" value="ION CHANNEL POLLUX-RELATED"/>
    <property type="match status" value="1"/>
</dbReference>
<evidence type="ECO:0000313" key="3">
    <source>
        <dbReference type="EMBL" id="EFN55705.1"/>
    </source>
</evidence>
<keyword evidence="2" id="KW-0472">Membrane</keyword>
<feature type="region of interest" description="Disordered" evidence="1">
    <location>
        <begin position="272"/>
        <end position="292"/>
    </location>
</feature>